<reference evidence="2" key="1">
    <citation type="journal article" date="2020" name="mSystems">
        <title>Genome- and Community-Level Interaction Insights into Carbon Utilization and Element Cycling Functions of Hydrothermarchaeota in Hydrothermal Sediment.</title>
        <authorList>
            <person name="Zhou Z."/>
            <person name="Liu Y."/>
            <person name="Xu W."/>
            <person name="Pan J."/>
            <person name="Luo Z.H."/>
            <person name="Li M."/>
        </authorList>
    </citation>
    <scope>NUCLEOTIDE SEQUENCE [LARGE SCALE GENOMIC DNA]</scope>
    <source>
        <strain evidence="2">SpSt-855</strain>
    </source>
</reference>
<feature type="transmembrane region" description="Helical" evidence="1">
    <location>
        <begin position="260"/>
        <end position="277"/>
    </location>
</feature>
<feature type="transmembrane region" description="Helical" evidence="1">
    <location>
        <begin position="109"/>
        <end position="130"/>
    </location>
</feature>
<dbReference type="EMBL" id="DTKL01000032">
    <property type="protein sequence ID" value="HGY94232.1"/>
    <property type="molecule type" value="Genomic_DNA"/>
</dbReference>
<evidence type="ECO:0000313" key="2">
    <source>
        <dbReference type="EMBL" id="HGY94232.1"/>
    </source>
</evidence>
<gene>
    <name evidence="2" type="ORF">ENW50_06050</name>
</gene>
<feature type="transmembrane region" description="Helical" evidence="1">
    <location>
        <begin position="311"/>
        <end position="331"/>
    </location>
</feature>
<feature type="transmembrane region" description="Helical" evidence="1">
    <location>
        <begin position="196"/>
        <end position="229"/>
    </location>
</feature>
<feature type="transmembrane region" description="Helical" evidence="1">
    <location>
        <begin position="289"/>
        <end position="306"/>
    </location>
</feature>
<feature type="transmembrane region" description="Helical" evidence="1">
    <location>
        <begin position="337"/>
        <end position="356"/>
    </location>
</feature>
<comment type="caution">
    <text evidence="2">The sequence shown here is derived from an EMBL/GenBank/DDBJ whole genome shotgun (WGS) entry which is preliminary data.</text>
</comment>
<protein>
    <recommendedName>
        <fullName evidence="3">Glycosyltransferase RgtA/B/C/D-like domain-containing protein</fullName>
    </recommendedName>
</protein>
<organism evidence="2">
    <name type="scientific">Acidobacterium capsulatum</name>
    <dbReference type="NCBI Taxonomy" id="33075"/>
    <lineage>
        <taxon>Bacteria</taxon>
        <taxon>Pseudomonadati</taxon>
        <taxon>Acidobacteriota</taxon>
        <taxon>Terriglobia</taxon>
        <taxon>Terriglobales</taxon>
        <taxon>Acidobacteriaceae</taxon>
        <taxon>Acidobacterium</taxon>
    </lineage>
</organism>
<sequence>MSHLPAQRLRKFRFNFPQRVAALLLLLFLGQGLWISTHTPLTPRAREFATCGASLWGVTLQPAPSTPCAPIYDGTLSYRLVGLPVALNQLAAGRASAALAAASAGVTSLAFFIRLPFLLAGLALGGCLWWVTRRLYGNPGGYIALGFYCFTPPLLAASTTPNNEILAAFGLFASLYTAIGVAHAMQGPRRKWRKRILLLTVTLGFTAAAHLVAFLVAIIPGTLLLVWLAESQRRYLPGLVFTWTAGALLLLWAETGFRSQVFVAVFTHAFAHVGFSLRPLPEALSRSQLLPLTAALAVALILYGIFPRSRYFGNTVPLAPLLLLAVLHLPGAEGRPWLWALPFLLTFLGGVWADAIESRLRRPFWGGCVLLLAAQAIVSLSHLRVLILK</sequence>
<accession>A0A7V5CT64</accession>
<proteinExistence type="predicted"/>
<feature type="transmembrane region" description="Helical" evidence="1">
    <location>
        <begin position="368"/>
        <end position="387"/>
    </location>
</feature>
<keyword evidence="1" id="KW-0472">Membrane</keyword>
<feature type="transmembrane region" description="Helical" evidence="1">
    <location>
        <begin position="235"/>
        <end position="253"/>
    </location>
</feature>
<keyword evidence="1" id="KW-1133">Transmembrane helix</keyword>
<name>A0A7V5CT64_9BACT</name>
<evidence type="ECO:0008006" key="3">
    <source>
        <dbReference type="Google" id="ProtNLM"/>
    </source>
</evidence>
<feature type="transmembrane region" description="Helical" evidence="1">
    <location>
        <begin position="165"/>
        <end position="184"/>
    </location>
</feature>
<evidence type="ECO:0000256" key="1">
    <source>
        <dbReference type="SAM" id="Phobius"/>
    </source>
</evidence>
<feature type="transmembrane region" description="Helical" evidence="1">
    <location>
        <begin position="142"/>
        <end position="159"/>
    </location>
</feature>
<keyword evidence="1" id="KW-0812">Transmembrane</keyword>
<dbReference type="AlphaFoldDB" id="A0A7V5CT64"/>